<name>A0A2P2QD09_RHIMU</name>
<proteinExistence type="predicted"/>
<organism evidence="1">
    <name type="scientific">Rhizophora mucronata</name>
    <name type="common">Asiatic mangrove</name>
    <dbReference type="NCBI Taxonomy" id="61149"/>
    <lineage>
        <taxon>Eukaryota</taxon>
        <taxon>Viridiplantae</taxon>
        <taxon>Streptophyta</taxon>
        <taxon>Embryophyta</taxon>
        <taxon>Tracheophyta</taxon>
        <taxon>Spermatophyta</taxon>
        <taxon>Magnoliopsida</taxon>
        <taxon>eudicotyledons</taxon>
        <taxon>Gunneridae</taxon>
        <taxon>Pentapetalae</taxon>
        <taxon>rosids</taxon>
        <taxon>fabids</taxon>
        <taxon>Malpighiales</taxon>
        <taxon>Rhizophoraceae</taxon>
        <taxon>Rhizophora</taxon>
    </lineage>
</organism>
<dbReference type="GO" id="GO:0016301">
    <property type="term" value="F:kinase activity"/>
    <property type="evidence" value="ECO:0007669"/>
    <property type="project" value="UniProtKB-KW"/>
</dbReference>
<sequence>MLRTRPDSEGRASDKIGGAIFGSFELRKLPLLSPKLVNRGVWLLRRTGTR</sequence>
<protein>
    <submittedName>
        <fullName evidence="1">Pyridoxal kinase isoform X1</fullName>
    </submittedName>
</protein>
<accession>A0A2P2QD09</accession>
<evidence type="ECO:0000313" key="1">
    <source>
        <dbReference type="EMBL" id="MBX64900.1"/>
    </source>
</evidence>
<dbReference type="AlphaFoldDB" id="A0A2P2QD09"/>
<keyword evidence="1" id="KW-0418">Kinase</keyword>
<dbReference type="EMBL" id="GGEC01084416">
    <property type="protein sequence ID" value="MBX64900.1"/>
    <property type="molecule type" value="Transcribed_RNA"/>
</dbReference>
<keyword evidence="1" id="KW-0808">Transferase</keyword>
<reference evidence="1" key="1">
    <citation type="submission" date="2018-02" db="EMBL/GenBank/DDBJ databases">
        <title>Rhizophora mucronata_Transcriptome.</title>
        <authorList>
            <person name="Meera S.P."/>
            <person name="Sreeshan A."/>
            <person name="Augustine A."/>
        </authorList>
    </citation>
    <scope>NUCLEOTIDE SEQUENCE</scope>
    <source>
        <tissue evidence="1">Leaf</tissue>
    </source>
</reference>